<dbReference type="STRING" id="313628.LNTAR_19262"/>
<comment type="caution">
    <text evidence="2">The sequence shown here is derived from an EMBL/GenBank/DDBJ whole genome shotgun (WGS) entry which is preliminary data.</text>
</comment>
<protein>
    <submittedName>
        <fullName evidence="2">Uncharacterized protein</fullName>
    </submittedName>
</protein>
<evidence type="ECO:0000256" key="1">
    <source>
        <dbReference type="SAM" id="Phobius"/>
    </source>
</evidence>
<reference evidence="2 3" key="1">
    <citation type="journal article" date="2010" name="J. Bacteriol.">
        <title>Genome sequence of Lentisphaera araneosa HTCC2155T, the type species of the order Lentisphaerales in the phylum Lentisphaerae.</title>
        <authorList>
            <person name="Thrash J.C."/>
            <person name="Cho J.C."/>
            <person name="Vergin K.L."/>
            <person name="Morris R.M."/>
            <person name="Giovannoni S.J."/>
        </authorList>
    </citation>
    <scope>NUCLEOTIDE SEQUENCE [LARGE SCALE GENOMIC DNA]</scope>
    <source>
        <strain evidence="2 3">HTCC2155</strain>
    </source>
</reference>
<proteinExistence type="predicted"/>
<evidence type="ECO:0000313" key="3">
    <source>
        <dbReference type="Proteomes" id="UP000004947"/>
    </source>
</evidence>
<keyword evidence="1" id="KW-0472">Membrane</keyword>
<feature type="transmembrane region" description="Helical" evidence="1">
    <location>
        <begin position="64"/>
        <end position="81"/>
    </location>
</feature>
<keyword evidence="1" id="KW-1133">Transmembrane helix</keyword>
<evidence type="ECO:0000313" key="2">
    <source>
        <dbReference type="EMBL" id="EDM25968.1"/>
    </source>
</evidence>
<accession>A6DQR8</accession>
<organism evidence="2 3">
    <name type="scientific">Lentisphaera araneosa HTCC2155</name>
    <dbReference type="NCBI Taxonomy" id="313628"/>
    <lineage>
        <taxon>Bacteria</taxon>
        <taxon>Pseudomonadati</taxon>
        <taxon>Lentisphaerota</taxon>
        <taxon>Lentisphaeria</taxon>
        <taxon>Lentisphaerales</taxon>
        <taxon>Lentisphaeraceae</taxon>
        <taxon>Lentisphaera</taxon>
    </lineage>
</organism>
<feature type="transmembrane region" description="Helical" evidence="1">
    <location>
        <begin position="87"/>
        <end position="105"/>
    </location>
</feature>
<dbReference type="RefSeq" id="WP_007280191.1">
    <property type="nucleotide sequence ID" value="NZ_ABCK01000021.1"/>
</dbReference>
<dbReference type="EMBL" id="ABCK01000021">
    <property type="protein sequence ID" value="EDM25968.1"/>
    <property type="molecule type" value="Genomic_DNA"/>
</dbReference>
<feature type="transmembrane region" description="Helical" evidence="1">
    <location>
        <begin position="12"/>
        <end position="29"/>
    </location>
</feature>
<keyword evidence="3" id="KW-1185">Reference proteome</keyword>
<sequence>MNELKQIESKILKALGLIFVAPFIFAYWYDALNIDIFSLILMNSACTLTQNPKFRSITILQTGLYLYSVIYGIASIGCWGIEKNTSIVISILSTILYISISIISYRSAKLLTPYIANKPINTEIGNL</sequence>
<name>A6DQR8_9BACT</name>
<gene>
    <name evidence="2" type="ORF">LNTAR_19262</name>
</gene>
<keyword evidence="1" id="KW-0812">Transmembrane</keyword>
<dbReference type="Proteomes" id="UP000004947">
    <property type="component" value="Unassembled WGS sequence"/>
</dbReference>
<dbReference type="AlphaFoldDB" id="A6DQR8"/>